<proteinExistence type="predicted"/>
<evidence type="ECO:0000256" key="1">
    <source>
        <dbReference type="ARBA" id="ARBA00023015"/>
    </source>
</evidence>
<dbReference type="InterPro" id="IPR050109">
    <property type="entry name" value="HTH-type_TetR-like_transc_reg"/>
</dbReference>
<feature type="region of interest" description="Disordered" evidence="5">
    <location>
        <begin position="1"/>
        <end position="25"/>
    </location>
</feature>
<dbReference type="PANTHER" id="PTHR30055">
    <property type="entry name" value="HTH-TYPE TRANSCRIPTIONAL REGULATOR RUTR"/>
    <property type="match status" value="1"/>
</dbReference>
<dbReference type="PANTHER" id="PTHR30055:SF234">
    <property type="entry name" value="HTH-TYPE TRANSCRIPTIONAL REGULATOR BETI"/>
    <property type="match status" value="1"/>
</dbReference>
<dbReference type="RefSeq" id="WP_196151818.1">
    <property type="nucleotide sequence ID" value="NZ_JADMLG010000011.1"/>
</dbReference>
<evidence type="ECO:0000256" key="4">
    <source>
        <dbReference type="PROSITE-ProRule" id="PRU00335"/>
    </source>
</evidence>
<protein>
    <submittedName>
        <fullName evidence="7">TetR/AcrR family transcriptional regulator</fullName>
    </submittedName>
</protein>
<keyword evidence="3" id="KW-0804">Transcription</keyword>
<dbReference type="InterPro" id="IPR009057">
    <property type="entry name" value="Homeodomain-like_sf"/>
</dbReference>
<dbReference type="PROSITE" id="PS50977">
    <property type="entry name" value="HTH_TETR_2"/>
    <property type="match status" value="1"/>
</dbReference>
<dbReference type="SUPFAM" id="SSF46689">
    <property type="entry name" value="Homeodomain-like"/>
    <property type="match status" value="1"/>
</dbReference>
<dbReference type="EMBL" id="JADMLG010000011">
    <property type="protein sequence ID" value="MBH0779503.1"/>
    <property type="molecule type" value="Genomic_DNA"/>
</dbReference>
<feature type="domain" description="HTH tetR-type" evidence="6">
    <location>
        <begin position="22"/>
        <end position="81"/>
    </location>
</feature>
<accession>A0A931IFB1</accession>
<evidence type="ECO:0000256" key="3">
    <source>
        <dbReference type="ARBA" id="ARBA00023163"/>
    </source>
</evidence>
<dbReference type="PRINTS" id="PR00455">
    <property type="entry name" value="HTHTETR"/>
</dbReference>
<organism evidence="7 8">
    <name type="scientific">Nocardia bovistercoris</name>
    <dbReference type="NCBI Taxonomy" id="2785916"/>
    <lineage>
        <taxon>Bacteria</taxon>
        <taxon>Bacillati</taxon>
        <taxon>Actinomycetota</taxon>
        <taxon>Actinomycetes</taxon>
        <taxon>Mycobacteriales</taxon>
        <taxon>Nocardiaceae</taxon>
        <taxon>Nocardia</taxon>
    </lineage>
</organism>
<dbReference type="InterPro" id="IPR036271">
    <property type="entry name" value="Tet_transcr_reg_TetR-rel_C_sf"/>
</dbReference>
<evidence type="ECO:0000313" key="7">
    <source>
        <dbReference type="EMBL" id="MBH0779503.1"/>
    </source>
</evidence>
<dbReference type="GO" id="GO:0003700">
    <property type="term" value="F:DNA-binding transcription factor activity"/>
    <property type="evidence" value="ECO:0007669"/>
    <property type="project" value="TreeGrafter"/>
</dbReference>
<sequence length="192" mass="21058">MHSQPPNVREARDWSERRSDARRNHEQVTAAALAVFAERGLEATVPDVAARAGVGKATVYRSYPTKSDLVDAVARHHRTWLTERMEAAAEDADALTALHALLTDLSAKLAGDRSFAEILPRTLQPSDRDRASALLTRIITTAKAGGHLRPDVTALDIHVLVGGYARVLLDLDIRDPAQWRRYADLALAALRA</sequence>
<keyword evidence="2 4" id="KW-0238">DNA-binding</keyword>
<feature type="compositionally biased region" description="Basic and acidic residues" evidence="5">
    <location>
        <begin position="9"/>
        <end position="25"/>
    </location>
</feature>
<gene>
    <name evidence="7" type="ORF">IT779_24855</name>
</gene>
<feature type="DNA-binding region" description="H-T-H motif" evidence="4">
    <location>
        <begin position="44"/>
        <end position="63"/>
    </location>
</feature>
<comment type="caution">
    <text evidence="7">The sequence shown here is derived from an EMBL/GenBank/DDBJ whole genome shotgun (WGS) entry which is preliminary data.</text>
</comment>
<reference evidence="7" key="1">
    <citation type="submission" date="2020-11" db="EMBL/GenBank/DDBJ databases">
        <title>Nocardia NEAU-351.nov., a novel actinomycete isolated from the cow dung.</title>
        <authorList>
            <person name="Zhang X."/>
        </authorList>
    </citation>
    <scope>NUCLEOTIDE SEQUENCE</scope>
    <source>
        <strain evidence="7">NEAU-351</strain>
    </source>
</reference>
<keyword evidence="8" id="KW-1185">Reference proteome</keyword>
<name>A0A931IFB1_9NOCA</name>
<evidence type="ECO:0000259" key="6">
    <source>
        <dbReference type="PROSITE" id="PS50977"/>
    </source>
</evidence>
<dbReference type="AlphaFoldDB" id="A0A931IFB1"/>
<dbReference type="SUPFAM" id="SSF48498">
    <property type="entry name" value="Tetracyclin repressor-like, C-terminal domain"/>
    <property type="match status" value="1"/>
</dbReference>
<dbReference type="Pfam" id="PF00440">
    <property type="entry name" value="TetR_N"/>
    <property type="match status" value="1"/>
</dbReference>
<dbReference type="InterPro" id="IPR001647">
    <property type="entry name" value="HTH_TetR"/>
</dbReference>
<evidence type="ECO:0000256" key="5">
    <source>
        <dbReference type="SAM" id="MobiDB-lite"/>
    </source>
</evidence>
<dbReference type="GO" id="GO:0000976">
    <property type="term" value="F:transcription cis-regulatory region binding"/>
    <property type="evidence" value="ECO:0007669"/>
    <property type="project" value="TreeGrafter"/>
</dbReference>
<dbReference type="Gene3D" id="1.10.357.10">
    <property type="entry name" value="Tetracycline Repressor, domain 2"/>
    <property type="match status" value="1"/>
</dbReference>
<dbReference type="Proteomes" id="UP000655751">
    <property type="component" value="Unassembled WGS sequence"/>
</dbReference>
<evidence type="ECO:0000256" key="2">
    <source>
        <dbReference type="ARBA" id="ARBA00023125"/>
    </source>
</evidence>
<keyword evidence="1" id="KW-0805">Transcription regulation</keyword>
<evidence type="ECO:0000313" key="8">
    <source>
        <dbReference type="Proteomes" id="UP000655751"/>
    </source>
</evidence>